<dbReference type="InterPro" id="IPR000572">
    <property type="entry name" value="OxRdtase_Mopterin-bd_dom"/>
</dbReference>
<dbReference type="SUPFAM" id="SSF56524">
    <property type="entry name" value="Oxidoreductase molybdopterin-binding domain"/>
    <property type="match status" value="1"/>
</dbReference>
<dbReference type="RefSeq" id="WP_091134532.1">
    <property type="nucleotide sequence ID" value="NZ_FMVJ01000006.1"/>
</dbReference>
<proteinExistence type="predicted"/>
<evidence type="ECO:0000259" key="2">
    <source>
        <dbReference type="Pfam" id="PF00174"/>
    </source>
</evidence>
<keyword evidence="4" id="KW-1185">Reference proteome</keyword>
<dbReference type="STRING" id="549386.SAMN02927923_02330"/>
<dbReference type="Gene3D" id="3.90.420.10">
    <property type="entry name" value="Oxidoreductase, molybdopterin-binding domain"/>
    <property type="match status" value="1"/>
</dbReference>
<dbReference type="Pfam" id="PF00174">
    <property type="entry name" value="Oxidored_molyb"/>
    <property type="match status" value="1"/>
</dbReference>
<name>A0A1G5IUZ6_9HYPH</name>
<organism evidence="3 4">
    <name type="scientific">Microvirga guangxiensis</name>
    <dbReference type="NCBI Taxonomy" id="549386"/>
    <lineage>
        <taxon>Bacteria</taxon>
        <taxon>Pseudomonadati</taxon>
        <taxon>Pseudomonadota</taxon>
        <taxon>Alphaproteobacteria</taxon>
        <taxon>Hyphomicrobiales</taxon>
        <taxon>Methylobacteriaceae</taxon>
        <taxon>Microvirga</taxon>
    </lineage>
</organism>
<dbReference type="AlphaFoldDB" id="A0A1G5IUZ6"/>
<dbReference type="InterPro" id="IPR036374">
    <property type="entry name" value="OxRdtase_Mopterin-bd_sf"/>
</dbReference>
<protein>
    <recommendedName>
        <fullName evidence="2">Oxidoreductase molybdopterin-binding domain-containing protein</fullName>
    </recommendedName>
</protein>
<sequence>MRYVMLLGMLATLLAGSSAAQAAETLPRPQGPVLLKVSGKIEQTNVDGEAHFDRQMLEALGKASFTTGSALTDKKQLFEGVSLRAVLERAGAKGSSMQASALNNYKIQIPLDDMKYEPIIAMRVDGQVLKLRDKGPLWIVYPRDAYPELQAQIYDSRWIWQLNKLHVE</sequence>
<dbReference type="OrthoDB" id="9798763at2"/>
<dbReference type="Proteomes" id="UP000199569">
    <property type="component" value="Unassembled WGS sequence"/>
</dbReference>
<reference evidence="3 4" key="1">
    <citation type="submission" date="2016-10" db="EMBL/GenBank/DDBJ databases">
        <authorList>
            <person name="de Groot N.N."/>
        </authorList>
    </citation>
    <scope>NUCLEOTIDE SEQUENCE [LARGE SCALE GENOMIC DNA]</scope>
    <source>
        <strain evidence="3 4">CGMCC 1.7666</strain>
    </source>
</reference>
<keyword evidence="1" id="KW-0732">Signal</keyword>
<feature type="domain" description="Oxidoreductase molybdopterin-binding" evidence="2">
    <location>
        <begin position="76"/>
        <end position="142"/>
    </location>
</feature>
<accession>A0A1G5IUZ6</accession>
<feature type="signal peptide" evidence="1">
    <location>
        <begin position="1"/>
        <end position="22"/>
    </location>
</feature>
<feature type="chain" id="PRO_5011505931" description="Oxidoreductase molybdopterin-binding domain-containing protein" evidence="1">
    <location>
        <begin position="23"/>
        <end position="168"/>
    </location>
</feature>
<evidence type="ECO:0000313" key="4">
    <source>
        <dbReference type="Proteomes" id="UP000199569"/>
    </source>
</evidence>
<evidence type="ECO:0000313" key="3">
    <source>
        <dbReference type="EMBL" id="SCY79837.1"/>
    </source>
</evidence>
<gene>
    <name evidence="3" type="ORF">SAMN02927923_02330</name>
</gene>
<evidence type="ECO:0000256" key="1">
    <source>
        <dbReference type="SAM" id="SignalP"/>
    </source>
</evidence>
<dbReference type="EMBL" id="FMVJ01000006">
    <property type="protein sequence ID" value="SCY79837.1"/>
    <property type="molecule type" value="Genomic_DNA"/>
</dbReference>